<feature type="transmembrane region" description="Helical" evidence="7">
    <location>
        <begin position="354"/>
        <end position="371"/>
    </location>
</feature>
<keyword evidence="6 7" id="KW-0472">Membrane</keyword>
<evidence type="ECO:0000256" key="1">
    <source>
        <dbReference type="ARBA" id="ARBA00004651"/>
    </source>
</evidence>
<dbReference type="SUPFAM" id="SSF82693">
    <property type="entry name" value="Multidrug efflux transporter AcrB pore domain, PN1, PN2, PC1 and PC2 subdomains"/>
    <property type="match status" value="2"/>
</dbReference>
<evidence type="ECO:0000256" key="2">
    <source>
        <dbReference type="ARBA" id="ARBA00022448"/>
    </source>
</evidence>
<feature type="transmembrane region" description="Helical" evidence="7">
    <location>
        <begin position="12"/>
        <end position="32"/>
    </location>
</feature>
<name>A0A1U7HSV0_9CYAN</name>
<feature type="transmembrane region" description="Helical" evidence="7">
    <location>
        <begin position="405"/>
        <end position="424"/>
    </location>
</feature>
<dbReference type="STRING" id="1921803.NIES593_00635"/>
<dbReference type="GO" id="GO:0008324">
    <property type="term" value="F:monoatomic cation transmembrane transporter activity"/>
    <property type="evidence" value="ECO:0007669"/>
    <property type="project" value="InterPro"/>
</dbReference>
<dbReference type="Proteomes" id="UP000186868">
    <property type="component" value="Unassembled WGS sequence"/>
</dbReference>
<keyword evidence="4 7" id="KW-0812">Transmembrane</keyword>
<dbReference type="InterPro" id="IPR004763">
    <property type="entry name" value="CusA-like"/>
</dbReference>
<gene>
    <name evidence="8" type="ORF">NIES593_00635</name>
</gene>
<keyword evidence="5 7" id="KW-1133">Transmembrane helix</keyword>
<keyword evidence="3" id="KW-1003">Cell membrane</keyword>
<feature type="transmembrane region" description="Helical" evidence="7">
    <location>
        <begin position="981"/>
        <end position="1000"/>
    </location>
</feature>
<feature type="transmembrane region" description="Helical" evidence="7">
    <location>
        <begin position="883"/>
        <end position="902"/>
    </location>
</feature>
<feature type="transmembrane region" description="Helical" evidence="7">
    <location>
        <begin position="909"/>
        <end position="932"/>
    </location>
</feature>
<evidence type="ECO:0000313" key="9">
    <source>
        <dbReference type="Proteomes" id="UP000186868"/>
    </source>
</evidence>
<dbReference type="Gene3D" id="3.30.70.1440">
    <property type="entry name" value="Multidrug efflux transporter AcrB pore domain"/>
    <property type="match status" value="1"/>
</dbReference>
<keyword evidence="2" id="KW-0813">Transport</keyword>
<dbReference type="NCBIfam" id="TIGR00914">
    <property type="entry name" value="2A0601"/>
    <property type="match status" value="1"/>
</dbReference>
<dbReference type="GO" id="GO:0005886">
    <property type="term" value="C:plasma membrane"/>
    <property type="evidence" value="ECO:0007669"/>
    <property type="project" value="UniProtKB-SubCell"/>
</dbReference>
<dbReference type="PANTHER" id="PTHR32063">
    <property type="match status" value="1"/>
</dbReference>
<dbReference type="InterPro" id="IPR001036">
    <property type="entry name" value="Acrflvin-R"/>
</dbReference>
<reference evidence="8 9" key="1">
    <citation type="submission" date="2016-11" db="EMBL/GenBank/DDBJ databases">
        <title>Draft Genome Sequences of Nine Cyanobacterial Strains from Diverse Habitats.</title>
        <authorList>
            <person name="Zhu T."/>
            <person name="Hou S."/>
            <person name="Lu X."/>
            <person name="Hess W.R."/>
        </authorList>
    </citation>
    <scope>NUCLEOTIDE SEQUENCE [LARGE SCALE GENOMIC DNA]</scope>
    <source>
        <strain evidence="8 9">NIES-593</strain>
    </source>
</reference>
<dbReference type="PRINTS" id="PR00702">
    <property type="entry name" value="ACRIFLAVINRP"/>
</dbReference>
<dbReference type="PANTHER" id="PTHR32063:SF4">
    <property type="entry name" value="SLR6043 PROTEIN"/>
    <property type="match status" value="1"/>
</dbReference>
<dbReference type="RefSeq" id="WP_073597745.1">
    <property type="nucleotide sequence ID" value="NZ_MRCB01000001.1"/>
</dbReference>
<dbReference type="Pfam" id="PF00873">
    <property type="entry name" value="ACR_tran"/>
    <property type="match status" value="1"/>
</dbReference>
<comment type="subcellular location">
    <subcellularLocation>
        <location evidence="1">Cell membrane</location>
        <topology evidence="1">Multi-pass membrane protein</topology>
    </subcellularLocation>
</comment>
<feature type="transmembrane region" description="Helical" evidence="7">
    <location>
        <begin position="1012"/>
        <end position="1035"/>
    </location>
</feature>
<feature type="transmembrane region" description="Helical" evidence="7">
    <location>
        <begin position="539"/>
        <end position="565"/>
    </location>
</feature>
<feature type="transmembrane region" description="Helical" evidence="7">
    <location>
        <begin position="378"/>
        <end position="399"/>
    </location>
</feature>
<evidence type="ECO:0000256" key="5">
    <source>
        <dbReference type="ARBA" id="ARBA00022989"/>
    </source>
</evidence>
<protein>
    <submittedName>
        <fullName evidence="8">Cation transporter</fullName>
    </submittedName>
</protein>
<keyword evidence="9" id="KW-1185">Reference proteome</keyword>
<dbReference type="Gene3D" id="3.30.70.1430">
    <property type="entry name" value="Multidrug efflux transporter AcrB pore domain"/>
    <property type="match status" value="2"/>
</dbReference>
<dbReference type="Gene3D" id="1.20.1640.10">
    <property type="entry name" value="Multidrug efflux transporter AcrB transmembrane domain"/>
    <property type="match status" value="2"/>
</dbReference>
<feature type="transmembrane region" description="Helical" evidence="7">
    <location>
        <begin position="458"/>
        <end position="478"/>
    </location>
</feature>
<dbReference type="AlphaFoldDB" id="A0A1U7HSV0"/>
<evidence type="ECO:0000256" key="6">
    <source>
        <dbReference type="ARBA" id="ARBA00023136"/>
    </source>
</evidence>
<evidence type="ECO:0000256" key="4">
    <source>
        <dbReference type="ARBA" id="ARBA00022692"/>
    </source>
</evidence>
<evidence type="ECO:0000313" key="8">
    <source>
        <dbReference type="EMBL" id="OKH26604.1"/>
    </source>
</evidence>
<dbReference type="OrthoDB" id="9791035at2"/>
<dbReference type="Gene3D" id="3.30.2090.10">
    <property type="entry name" value="Multidrug efflux transporter AcrB TolC docking domain, DN and DC subdomains"/>
    <property type="match status" value="2"/>
</dbReference>
<comment type="caution">
    <text evidence="8">The sequence shown here is derived from an EMBL/GenBank/DDBJ whole genome shotgun (WGS) entry which is preliminary data.</text>
</comment>
<feature type="transmembrane region" description="Helical" evidence="7">
    <location>
        <begin position="490"/>
        <end position="513"/>
    </location>
</feature>
<accession>A0A1U7HSV0</accession>
<dbReference type="SUPFAM" id="SSF82866">
    <property type="entry name" value="Multidrug efflux transporter AcrB transmembrane domain"/>
    <property type="match status" value="2"/>
</dbReference>
<dbReference type="GO" id="GO:0042910">
    <property type="term" value="F:xenobiotic transmembrane transporter activity"/>
    <property type="evidence" value="ECO:0007669"/>
    <property type="project" value="TreeGrafter"/>
</dbReference>
<dbReference type="EMBL" id="MRCB01000001">
    <property type="protein sequence ID" value="OKH26604.1"/>
    <property type="molecule type" value="Genomic_DNA"/>
</dbReference>
<dbReference type="SUPFAM" id="SSF82714">
    <property type="entry name" value="Multidrug efflux transporter AcrB TolC docking domain, DN and DC subdomains"/>
    <property type="match status" value="2"/>
</dbReference>
<dbReference type="Gene3D" id="3.30.70.1320">
    <property type="entry name" value="Multidrug efflux transporter AcrB pore domain like"/>
    <property type="match status" value="1"/>
</dbReference>
<proteinExistence type="predicted"/>
<organism evidence="8 9">
    <name type="scientific">Hydrococcus rivularis NIES-593</name>
    <dbReference type="NCBI Taxonomy" id="1921803"/>
    <lineage>
        <taxon>Bacteria</taxon>
        <taxon>Bacillati</taxon>
        <taxon>Cyanobacteriota</taxon>
        <taxon>Cyanophyceae</taxon>
        <taxon>Pleurocapsales</taxon>
        <taxon>Hydrococcaceae</taxon>
        <taxon>Hydrococcus</taxon>
    </lineage>
</organism>
<evidence type="ECO:0000256" key="3">
    <source>
        <dbReference type="ARBA" id="ARBA00022475"/>
    </source>
</evidence>
<dbReference type="InterPro" id="IPR027463">
    <property type="entry name" value="AcrB_DN_DC_subdom"/>
</dbReference>
<evidence type="ECO:0000256" key="7">
    <source>
        <dbReference type="SAM" id="Phobius"/>
    </source>
</evidence>
<sequence>MISTVAKWVISRRWLVVIAALISTIIILFNTIPQMPLDVFPNFAPPQVEIETEAPGLAPEEIESLVTLPIESSINGTPGISAVRSSSSAGLSVVRVVFGWGTDIYQARQLVQERLQQVVSKLPQGIETPKLAPISSPIGTVLKYAFTVEDEGQKGETSIQNPTSKIDLMEVRRIVDWQVTNRLLAVPGVSQVLVYGGDVRQYQVLVDPNKLRAFNVSLQQVSEVVQGANVNAPGGFLISPDKQTLIRGIGRIESLDDLKQSVIVARQGTPVRLGDVAEIQIGGAIKIGDGSLNGKDAVVVMVNKQPLADTPTVTRAIEAAISELAAGLPKGIKVNATFRQADYIDASVENVRSALVEGSIIAAVILIPFLMNWRTLGVVLLNFALTFIFSLQVLSFLGLGLNTMTLGGLAIAIGTAIDDAIVYAENVFRLLRQNKYSPNPSPILKVVFEGVEEVQESLIGATLITIVVFSPIFALAGVEGRIFGPMGLSYLVVVIVSSLEALLVSPALCAILLPHGKMPLKEPLIPRIFKRLYYRCLNFAIRSPMIIISVALAGMIAAIVIFPALGRAFLPEFQESTLVNTLALYPGSSLEATNSAAFVLENKLKDDPRLKYVQLRAGRAPSDPDAAPVNLGHLDIGLSDKGMEKRKETVEWLREEFNKIPGAAANIGGFISHRIDEILSGVRSQIAVKIFGSDLEELRRIGQQVEGAMSSVSGLVDLQLEPQVPIEQIQIKFDRVAASRYGLTVGQLSELVETALNGKVVSQVLDKQQSFDLIVWLQSEYRNNLQTIENLLVDTSSQGGNEGGNKIPLANVAKVTYGTGPNTINRENVSRLIVVSANAQGKDLRSVVNEIKNKVKAQVQLPSGYFIQYGGQFEAEERASQNILIFSAISFVVITVLMYLSVKSIASTAMIMINLPIALVGGVIAVALTGGVVSVASLVGFVTLFGVATRNGLLLVDNYTTKFSSGMSLKEILLVGSMERLNAILMTSFTSALGLVPLVIASGPGKEVLQPLSIVVLGGLFTSTALTLLVLPALYSKFGRFLLPKRSTAVEENGKVAGVVLEN</sequence>